<accession>A0A3M8DPV9</accession>
<protein>
    <submittedName>
        <fullName evidence="2">Glycosyltransferase family 2 protein</fullName>
    </submittedName>
</protein>
<dbReference type="InterPro" id="IPR011990">
    <property type="entry name" value="TPR-like_helical_dom_sf"/>
</dbReference>
<dbReference type="Gene3D" id="1.25.40.10">
    <property type="entry name" value="Tetratricopeptide repeat domain"/>
    <property type="match status" value="1"/>
</dbReference>
<keyword evidence="2" id="KW-0808">Transferase</keyword>
<keyword evidence="3" id="KW-1185">Reference proteome</keyword>
<sequence length="354" mass="40499">MKTVSLALIAKNEEAHIKNCLHSVQNVVDEMIVVDTGSTDNTKQIAVECGAKVYDFPWTNSFADARNYALQQASSDWILVLDADEILEVGSAELIREFITGSPAIGRVNIVSKYLDNGEVRYDCSPISRLFPKGVTYTGRIHEQVISSLPHRMTRITVAHEGYFQTDKTERNLSLLMKELDEEPNNPYLLMQTAREYRNRHDYHTANQFFSRSYQYATKEEGYYPKLIVDYVYNMMKLGQLDEGYIVIQAEEERLAFFPDFHFLLGMFYMDYVLGDIATRVEKLPNIETSFLKCMELGERKELGGVLGAGSFLAAYNLGVYYEVIGDSGKALKYYRLSSDQGYQKAMDRLRLLK</sequence>
<evidence type="ECO:0000259" key="1">
    <source>
        <dbReference type="Pfam" id="PF00535"/>
    </source>
</evidence>
<dbReference type="PANTHER" id="PTHR43630">
    <property type="entry name" value="POLY-BETA-1,6-N-ACETYL-D-GLUCOSAMINE SYNTHASE"/>
    <property type="match status" value="1"/>
</dbReference>
<evidence type="ECO:0000313" key="2">
    <source>
        <dbReference type="EMBL" id="RNB90102.1"/>
    </source>
</evidence>
<dbReference type="EMBL" id="RHHU01000002">
    <property type="protein sequence ID" value="RNB90102.1"/>
    <property type="molecule type" value="Genomic_DNA"/>
</dbReference>
<feature type="domain" description="Glycosyltransferase 2-like" evidence="1">
    <location>
        <begin position="5"/>
        <end position="101"/>
    </location>
</feature>
<reference evidence="2 3" key="1">
    <citation type="submission" date="2018-10" db="EMBL/GenBank/DDBJ databases">
        <title>Phylogenomics of Brevibacillus.</title>
        <authorList>
            <person name="Dunlap C."/>
        </authorList>
    </citation>
    <scope>NUCLEOTIDE SEQUENCE [LARGE SCALE GENOMIC DNA]</scope>
    <source>
        <strain evidence="2 3">JCM 15774</strain>
    </source>
</reference>
<gene>
    <name evidence="2" type="ORF">EDM59_01245</name>
</gene>
<dbReference type="Gene3D" id="3.90.550.10">
    <property type="entry name" value="Spore Coat Polysaccharide Biosynthesis Protein SpsA, Chain A"/>
    <property type="match status" value="1"/>
</dbReference>
<dbReference type="CDD" id="cd02511">
    <property type="entry name" value="Beta4Glucosyltransferase"/>
    <property type="match status" value="1"/>
</dbReference>
<dbReference type="InterPro" id="IPR029044">
    <property type="entry name" value="Nucleotide-diphossugar_trans"/>
</dbReference>
<proteinExistence type="predicted"/>
<name>A0A3M8DPV9_9BACL</name>
<organism evidence="2 3">
    <name type="scientific">Brevibacillus nitrificans</name>
    <dbReference type="NCBI Taxonomy" id="651560"/>
    <lineage>
        <taxon>Bacteria</taxon>
        <taxon>Bacillati</taxon>
        <taxon>Bacillota</taxon>
        <taxon>Bacilli</taxon>
        <taxon>Bacillales</taxon>
        <taxon>Paenibacillaceae</taxon>
        <taxon>Brevibacillus</taxon>
    </lineage>
</organism>
<comment type="caution">
    <text evidence="2">The sequence shown here is derived from an EMBL/GenBank/DDBJ whole genome shotgun (WGS) entry which is preliminary data.</text>
</comment>
<dbReference type="Pfam" id="PF00535">
    <property type="entry name" value="Glycos_transf_2"/>
    <property type="match status" value="1"/>
</dbReference>
<evidence type="ECO:0000313" key="3">
    <source>
        <dbReference type="Proteomes" id="UP000269573"/>
    </source>
</evidence>
<dbReference type="PANTHER" id="PTHR43630:SF2">
    <property type="entry name" value="GLYCOSYLTRANSFERASE"/>
    <property type="match status" value="1"/>
</dbReference>
<dbReference type="AlphaFoldDB" id="A0A3M8DPV9"/>
<dbReference type="GO" id="GO:0016740">
    <property type="term" value="F:transferase activity"/>
    <property type="evidence" value="ECO:0007669"/>
    <property type="project" value="UniProtKB-KW"/>
</dbReference>
<dbReference type="InterPro" id="IPR001173">
    <property type="entry name" value="Glyco_trans_2-like"/>
</dbReference>
<dbReference type="SUPFAM" id="SSF53448">
    <property type="entry name" value="Nucleotide-diphospho-sugar transferases"/>
    <property type="match status" value="1"/>
</dbReference>
<dbReference type="Proteomes" id="UP000269573">
    <property type="component" value="Unassembled WGS sequence"/>
</dbReference>
<dbReference type="SUPFAM" id="SSF81901">
    <property type="entry name" value="HCP-like"/>
    <property type="match status" value="1"/>
</dbReference>
<dbReference type="RefSeq" id="WP_122921971.1">
    <property type="nucleotide sequence ID" value="NZ_RHHU01000002.1"/>
</dbReference>